<name>A0A4Y2LYM3_ARAVE</name>
<sequence length="170" mass="19628">MTLFVSQNTVSTTFPAECDTLNFLVTGELGGFHFIEVDLISGVNLCTHASSPMMILKRNDLPDTSPTVQRDENHLVRDPGCKEDVKMSLWQTFSNVYHTYFVTCSHIKCFSSLRTDSFLSGRHFRTDAEVQEDVVKCLRELDPDFFYSGLDKLVHRWSRFFNNHDDYVEK</sequence>
<gene>
    <name evidence="1" type="ORF">AVEN_125145_1</name>
    <name evidence="2" type="ORF">AVEN_73520_1</name>
</gene>
<dbReference type="OrthoDB" id="10046251at2759"/>
<organism evidence="2 3">
    <name type="scientific">Araneus ventricosus</name>
    <name type="common">Orbweaver spider</name>
    <name type="synonym">Epeira ventricosa</name>
    <dbReference type="NCBI Taxonomy" id="182803"/>
    <lineage>
        <taxon>Eukaryota</taxon>
        <taxon>Metazoa</taxon>
        <taxon>Ecdysozoa</taxon>
        <taxon>Arthropoda</taxon>
        <taxon>Chelicerata</taxon>
        <taxon>Arachnida</taxon>
        <taxon>Araneae</taxon>
        <taxon>Araneomorphae</taxon>
        <taxon>Entelegynae</taxon>
        <taxon>Araneoidea</taxon>
        <taxon>Araneidae</taxon>
        <taxon>Araneus</taxon>
    </lineage>
</organism>
<evidence type="ECO:0000313" key="3">
    <source>
        <dbReference type="Proteomes" id="UP000499080"/>
    </source>
</evidence>
<dbReference type="Proteomes" id="UP000499080">
    <property type="component" value="Unassembled WGS sequence"/>
</dbReference>
<keyword evidence="3" id="KW-1185">Reference proteome</keyword>
<reference evidence="2 3" key="1">
    <citation type="journal article" date="2019" name="Sci. Rep.">
        <title>Orb-weaving spider Araneus ventricosus genome elucidates the spidroin gene catalogue.</title>
        <authorList>
            <person name="Kono N."/>
            <person name="Nakamura H."/>
            <person name="Ohtoshi R."/>
            <person name="Moran D.A.P."/>
            <person name="Shinohara A."/>
            <person name="Yoshida Y."/>
            <person name="Fujiwara M."/>
            <person name="Mori M."/>
            <person name="Tomita M."/>
            <person name="Arakawa K."/>
        </authorList>
    </citation>
    <scope>NUCLEOTIDE SEQUENCE [LARGE SCALE GENOMIC DNA]</scope>
</reference>
<proteinExistence type="predicted"/>
<dbReference type="EMBL" id="BGPR01006535">
    <property type="protein sequence ID" value="GBN19880.1"/>
    <property type="molecule type" value="Genomic_DNA"/>
</dbReference>
<dbReference type="AlphaFoldDB" id="A0A4Y2LYM3"/>
<protein>
    <submittedName>
        <fullName evidence="2">Uncharacterized protein</fullName>
    </submittedName>
</protein>
<evidence type="ECO:0000313" key="1">
    <source>
        <dbReference type="EMBL" id="GBN19880.1"/>
    </source>
</evidence>
<comment type="caution">
    <text evidence="2">The sequence shown here is derived from an EMBL/GenBank/DDBJ whole genome shotgun (WGS) entry which is preliminary data.</text>
</comment>
<accession>A0A4Y2LYM3</accession>
<dbReference type="EMBL" id="BGPR01006536">
    <property type="protein sequence ID" value="GBN19881.1"/>
    <property type="molecule type" value="Genomic_DNA"/>
</dbReference>
<evidence type="ECO:0000313" key="2">
    <source>
        <dbReference type="EMBL" id="GBN19881.1"/>
    </source>
</evidence>